<sequence length="41" mass="4947">MDNDAISYHEKEIAKKHKPIKIDLKEFPRHWISLKNLTMNL</sequence>
<evidence type="ECO:0000313" key="1">
    <source>
        <dbReference type="EMBL" id="EPR74402.1"/>
    </source>
</evidence>
<comment type="caution">
    <text evidence="1">The sequence shown here is derived from an EMBL/GenBank/DDBJ whole genome shotgun (WGS) entry which is preliminary data.</text>
</comment>
<dbReference type="AlphaFoldDB" id="S7VY85"/>
<gene>
    <name evidence="1" type="ORF">ADIWIN_0503</name>
</gene>
<dbReference type="EMBL" id="ATMR01000034">
    <property type="protein sequence ID" value="EPR74402.1"/>
    <property type="molecule type" value="Genomic_DNA"/>
</dbReference>
<proteinExistence type="predicted"/>
<evidence type="ECO:0000313" key="2">
    <source>
        <dbReference type="Proteomes" id="UP000014962"/>
    </source>
</evidence>
<name>S7VY85_9FLAO</name>
<organism evidence="1 2">
    <name type="scientific">Winogradskyella psychrotolerans RS-3</name>
    <dbReference type="NCBI Taxonomy" id="641526"/>
    <lineage>
        <taxon>Bacteria</taxon>
        <taxon>Pseudomonadati</taxon>
        <taxon>Bacteroidota</taxon>
        <taxon>Flavobacteriia</taxon>
        <taxon>Flavobacteriales</taxon>
        <taxon>Flavobacteriaceae</taxon>
        <taxon>Winogradskyella</taxon>
    </lineage>
</organism>
<reference evidence="1 2" key="1">
    <citation type="journal article" date="2013" name="Genome Announc.">
        <title>Draft Genome Sequence of Winogradskyella psychrotolerans RS-3T, Isolated from the Marine Transect of Kongsfjorden, Ny-Alesund, Svalbard, Arctic Ocean.</title>
        <authorList>
            <person name="Kumar Pinnaka A."/>
            <person name="Ara S."/>
            <person name="Singh A."/>
            <person name="Shivaji S."/>
        </authorList>
    </citation>
    <scope>NUCLEOTIDE SEQUENCE [LARGE SCALE GENOMIC DNA]</scope>
    <source>
        <strain evidence="1 2">RS-3</strain>
    </source>
</reference>
<dbReference type="Proteomes" id="UP000014962">
    <property type="component" value="Unassembled WGS sequence"/>
</dbReference>
<protein>
    <submittedName>
        <fullName evidence="1">Uncharacterized protein</fullName>
    </submittedName>
</protein>
<accession>S7VY85</accession>
<keyword evidence="2" id="KW-1185">Reference proteome</keyword>
<dbReference type="STRING" id="641526.ADIWIN_0503"/>